<reference evidence="1" key="1">
    <citation type="submission" date="2020-04" db="EMBL/GenBank/DDBJ databases">
        <authorList>
            <person name="Chiriac C."/>
            <person name="Salcher M."/>
            <person name="Ghai R."/>
            <person name="Kavagutti S V."/>
        </authorList>
    </citation>
    <scope>NUCLEOTIDE SEQUENCE</scope>
</reference>
<name>A0A6J5NK72_9CAUD</name>
<evidence type="ECO:0000313" key="2">
    <source>
        <dbReference type="EMBL" id="CAB4181295.1"/>
    </source>
</evidence>
<evidence type="ECO:0008006" key="4">
    <source>
        <dbReference type="Google" id="ProtNLM"/>
    </source>
</evidence>
<accession>A0A6J5NK72</accession>
<evidence type="ECO:0000313" key="3">
    <source>
        <dbReference type="EMBL" id="CAB4195875.1"/>
    </source>
</evidence>
<gene>
    <name evidence="2" type="ORF">UFOVP1069_27</name>
    <name evidence="3" type="ORF">UFOVP1301_40</name>
    <name evidence="1" type="ORF">UFOVP663_25</name>
</gene>
<dbReference type="EMBL" id="LR796633">
    <property type="protein sequence ID" value="CAB4155794.1"/>
    <property type="molecule type" value="Genomic_DNA"/>
</dbReference>
<dbReference type="EMBL" id="LR797012">
    <property type="protein sequence ID" value="CAB4181295.1"/>
    <property type="molecule type" value="Genomic_DNA"/>
</dbReference>
<protein>
    <recommendedName>
        <fullName evidence="4">Bacteriophage Mu, GpT</fullName>
    </recommendedName>
</protein>
<sequence length="304" mass="33859">MAVNLSQIKDLLLPGLRGVEGKYEMIPSQYDKIFTKHDSKMALERTAEMRYLGLAQLKTEGGQTAFDNGAGERFVYNQEHTEIALGYAITRKAIDDNLYKTQFHPSNLGLIESFQQTKEIYGANVLNTAQVYNANVGGDGVALCSEDHPIDGGVVANKPAVQVDLNESTLLNAMIAVRTNFKDQAGLKVFARARKLIVAPQNEPTAIRLTKTELRPGSADNDVNAIMMTAGGLPESYMVNDFLTSPYAWFLLTNIDGLSYMNRIKFETDMQVDFVTDNLLVKGYERYSFGYYNWRSIYGSFPVA</sequence>
<dbReference type="EMBL" id="LR797249">
    <property type="protein sequence ID" value="CAB4195875.1"/>
    <property type="molecule type" value="Genomic_DNA"/>
</dbReference>
<proteinExistence type="predicted"/>
<organism evidence="1">
    <name type="scientific">uncultured Caudovirales phage</name>
    <dbReference type="NCBI Taxonomy" id="2100421"/>
    <lineage>
        <taxon>Viruses</taxon>
        <taxon>Duplodnaviria</taxon>
        <taxon>Heunggongvirae</taxon>
        <taxon>Uroviricota</taxon>
        <taxon>Caudoviricetes</taxon>
        <taxon>Peduoviridae</taxon>
        <taxon>Maltschvirus</taxon>
        <taxon>Maltschvirus maltsch</taxon>
    </lineage>
</organism>
<evidence type="ECO:0000313" key="1">
    <source>
        <dbReference type="EMBL" id="CAB4155794.1"/>
    </source>
</evidence>